<comment type="similarity">
    <text evidence="3">Belongs to the TRAFAC class dynamin-like GTPase superfamily. GB1/RHD3 GTPase family.</text>
</comment>
<keyword evidence="6" id="KW-1185">Reference proteome</keyword>
<evidence type="ECO:0000259" key="4">
    <source>
        <dbReference type="PROSITE" id="PS51715"/>
    </source>
</evidence>
<dbReference type="InterPro" id="IPR015894">
    <property type="entry name" value="Guanylate-bd_N"/>
</dbReference>
<evidence type="ECO:0000256" key="3">
    <source>
        <dbReference type="PROSITE-ProRule" id="PRU01052"/>
    </source>
</evidence>
<dbReference type="SUPFAM" id="SSF52540">
    <property type="entry name" value="P-loop containing nucleoside triphosphate hydrolases"/>
    <property type="match status" value="1"/>
</dbReference>
<organism evidence="5 6">
    <name type="scientific">Brachionus calyciflorus</name>
    <dbReference type="NCBI Taxonomy" id="104777"/>
    <lineage>
        <taxon>Eukaryota</taxon>
        <taxon>Metazoa</taxon>
        <taxon>Spiralia</taxon>
        <taxon>Gnathifera</taxon>
        <taxon>Rotifera</taxon>
        <taxon>Eurotatoria</taxon>
        <taxon>Monogononta</taxon>
        <taxon>Pseudotrocha</taxon>
        <taxon>Ploima</taxon>
        <taxon>Brachionidae</taxon>
        <taxon>Brachionus</taxon>
    </lineage>
</organism>
<keyword evidence="1" id="KW-0547">Nucleotide-binding</keyword>
<dbReference type="Gene3D" id="3.40.50.300">
    <property type="entry name" value="P-loop containing nucleotide triphosphate hydrolases"/>
    <property type="match status" value="1"/>
</dbReference>
<comment type="caution">
    <text evidence="5">The sequence shown here is derived from an EMBL/GenBank/DDBJ whole genome shotgun (WGS) entry which is preliminary data.</text>
</comment>
<dbReference type="InterPro" id="IPR027417">
    <property type="entry name" value="P-loop_NTPase"/>
</dbReference>
<sequence>MSGYLPLNQADPIQIISNQNGKFVLDEKALKSILCDSAVENRPIYIISIIGSFRTGKSFILNKFLSYLTGTEMVGFKWSYGSSPHTKGIWMWNTPIQVNLDNGKEISVLLMDTQGTFDNDTSHQECATIFSLSAFMSSVQIYNIKNNIEKTHLEYLNLFAQYKQITENVLCKQFRFEQLCFLVRDWQYPEEIEYGFKGGEIFLNKRLQYCEKDANSEEIIEIAKNLDFYFRNKNCFLMPHPGQSIHKKDFCGFENEMDEQFNLCCNLFFEQTLQNLIIEESDFLRLSGENLFEKFKEYVGALNFQNLPDMESIATIYKKHNNIICKQNEILRYKNYFNKKVMTEDDNQPFIMKSLLSNEHENLMNEAITKLKFTLICRDDLEMDKEIESLKQDLMNLYFYFKQINKEKKFNFIQKLNKLCIDEYENSMKQCPIGIYVKPLTLFLRHQDAKSKFFEKYDKLRHENSEINTVCLKLNDSLDSRLEKYDVEIRLNNLKIINDIKRSSIEEYKKIMNDNKKSCMNSTSLHLRHQKALESSMEKLDELLQFDCDIDVDRESLANEIRGLFSEYLLENQTEKPNNLSSFKENLSLILKSKNGEIDEDKSNFALHKNPKDLLQATFY</sequence>
<dbReference type="CDD" id="cd01851">
    <property type="entry name" value="GBP"/>
    <property type="match status" value="1"/>
</dbReference>
<dbReference type="OrthoDB" id="6513737at2759"/>
<name>A0A814C803_9BILA</name>
<accession>A0A814C803</accession>
<keyword evidence="2" id="KW-0342">GTP-binding</keyword>
<evidence type="ECO:0000256" key="1">
    <source>
        <dbReference type="ARBA" id="ARBA00022741"/>
    </source>
</evidence>
<feature type="non-terminal residue" evidence="5">
    <location>
        <position position="1"/>
    </location>
</feature>
<protein>
    <recommendedName>
        <fullName evidence="4">GB1/RHD3-type G domain-containing protein</fullName>
    </recommendedName>
</protein>
<evidence type="ECO:0000256" key="2">
    <source>
        <dbReference type="ARBA" id="ARBA00023134"/>
    </source>
</evidence>
<feature type="domain" description="GB1/RHD3-type G" evidence="4">
    <location>
        <begin position="41"/>
        <end position="307"/>
    </location>
</feature>
<dbReference type="GO" id="GO:0005525">
    <property type="term" value="F:GTP binding"/>
    <property type="evidence" value="ECO:0007669"/>
    <property type="project" value="UniProtKB-KW"/>
</dbReference>
<dbReference type="PROSITE" id="PS51715">
    <property type="entry name" value="G_GB1_RHD3"/>
    <property type="match status" value="1"/>
</dbReference>
<evidence type="ECO:0000313" key="5">
    <source>
        <dbReference type="EMBL" id="CAF0937974.1"/>
    </source>
</evidence>
<evidence type="ECO:0000313" key="6">
    <source>
        <dbReference type="Proteomes" id="UP000663879"/>
    </source>
</evidence>
<dbReference type="GO" id="GO:0003924">
    <property type="term" value="F:GTPase activity"/>
    <property type="evidence" value="ECO:0007669"/>
    <property type="project" value="InterPro"/>
</dbReference>
<reference evidence="5" key="1">
    <citation type="submission" date="2021-02" db="EMBL/GenBank/DDBJ databases">
        <authorList>
            <person name="Nowell W R."/>
        </authorList>
    </citation>
    <scope>NUCLEOTIDE SEQUENCE</scope>
    <source>
        <strain evidence="5">Ploen Becks lab</strain>
    </source>
</reference>
<dbReference type="Pfam" id="PF02263">
    <property type="entry name" value="GBP"/>
    <property type="match status" value="1"/>
</dbReference>
<dbReference type="InterPro" id="IPR030386">
    <property type="entry name" value="G_GB1_RHD3_dom"/>
</dbReference>
<gene>
    <name evidence="5" type="ORF">OXX778_LOCUS13270</name>
</gene>
<proteinExistence type="inferred from homology"/>
<dbReference type="PANTHER" id="PTHR10751">
    <property type="entry name" value="GUANYLATE BINDING PROTEIN"/>
    <property type="match status" value="1"/>
</dbReference>
<dbReference type="Proteomes" id="UP000663879">
    <property type="component" value="Unassembled WGS sequence"/>
</dbReference>
<dbReference type="EMBL" id="CAJNOC010002522">
    <property type="protein sequence ID" value="CAF0937974.1"/>
    <property type="molecule type" value="Genomic_DNA"/>
</dbReference>
<dbReference type="AlphaFoldDB" id="A0A814C803"/>